<dbReference type="PANTHER" id="PTHR10730:SF53">
    <property type="entry name" value="GLYCOSYLTRANSFERASE 25 FAMILY MEMBER"/>
    <property type="match status" value="1"/>
</dbReference>
<organism evidence="7">
    <name type="scientific">Culicoides sonorensis</name>
    <name type="common">Biting midge</name>
    <dbReference type="NCBI Taxonomy" id="179676"/>
    <lineage>
        <taxon>Eukaryota</taxon>
        <taxon>Metazoa</taxon>
        <taxon>Ecdysozoa</taxon>
        <taxon>Arthropoda</taxon>
        <taxon>Hexapoda</taxon>
        <taxon>Insecta</taxon>
        <taxon>Pterygota</taxon>
        <taxon>Neoptera</taxon>
        <taxon>Endopterygota</taxon>
        <taxon>Diptera</taxon>
        <taxon>Nematocera</taxon>
        <taxon>Chironomoidea</taxon>
        <taxon>Ceratopogonidae</taxon>
        <taxon>Ceratopogoninae</taxon>
        <taxon>Culicoides</taxon>
        <taxon>Monoculicoides</taxon>
    </lineage>
</organism>
<dbReference type="Gene3D" id="3.90.550.10">
    <property type="entry name" value="Spore Coat Polysaccharide Biosynthesis Protein SpsA, Chain A"/>
    <property type="match status" value="1"/>
</dbReference>
<feature type="chain" id="PRO_5036062279" evidence="4">
    <location>
        <begin position="24"/>
        <end position="676"/>
    </location>
</feature>
<evidence type="ECO:0000259" key="5">
    <source>
        <dbReference type="Pfam" id="PF01755"/>
    </source>
</evidence>
<evidence type="ECO:0000313" key="7">
    <source>
        <dbReference type="EMBL" id="SSX22127.1"/>
    </source>
</evidence>
<evidence type="ECO:0000313" key="6">
    <source>
        <dbReference type="EMBL" id="SSX01748.1"/>
    </source>
</evidence>
<protein>
    <submittedName>
        <fullName evidence="7">CSON006145 protein</fullName>
    </submittedName>
</protein>
<keyword evidence="2" id="KW-0328">Glycosyltransferase</keyword>
<dbReference type="CDD" id="cd06532">
    <property type="entry name" value="Glyco_transf_25"/>
    <property type="match status" value="1"/>
</dbReference>
<dbReference type="InterPro" id="IPR029044">
    <property type="entry name" value="Nucleotide-diphossugar_trans"/>
</dbReference>
<dbReference type="PANTHER" id="PTHR10730">
    <property type="entry name" value="PROCOLLAGEN-LYSINE,2-OXOGLUTARATE 5-DIOXYGENASE/GLYCOSYLTRANSFERASE 25 FAMILY MEMBER"/>
    <property type="match status" value="1"/>
</dbReference>
<evidence type="ECO:0000256" key="1">
    <source>
        <dbReference type="ARBA" id="ARBA00006721"/>
    </source>
</evidence>
<evidence type="ECO:0000256" key="2">
    <source>
        <dbReference type="ARBA" id="ARBA00022676"/>
    </source>
</evidence>
<keyword evidence="3" id="KW-0808">Transferase</keyword>
<dbReference type="VEuPathDB" id="VectorBase:CSON006145"/>
<dbReference type="EMBL" id="UFQT01000233">
    <property type="protein sequence ID" value="SSX22127.1"/>
    <property type="molecule type" value="Genomic_DNA"/>
</dbReference>
<dbReference type="GO" id="GO:0050211">
    <property type="term" value="F:procollagen galactosyltransferase activity"/>
    <property type="evidence" value="ECO:0007669"/>
    <property type="project" value="TreeGrafter"/>
</dbReference>
<keyword evidence="4" id="KW-0732">Signal</keyword>
<dbReference type="EMBL" id="UFQS01000233">
    <property type="protein sequence ID" value="SSX01748.1"/>
    <property type="molecule type" value="Genomic_DNA"/>
</dbReference>
<reference evidence="6" key="1">
    <citation type="submission" date="2018-04" db="EMBL/GenBank/DDBJ databases">
        <authorList>
            <person name="Go L.Y."/>
            <person name="Mitchell J.A."/>
        </authorList>
    </citation>
    <scope>NUCLEOTIDE SEQUENCE</scope>
    <source>
        <tissue evidence="6">Whole organism</tissue>
    </source>
</reference>
<proteinExistence type="inferred from homology"/>
<accession>A0A336M109</accession>
<feature type="signal peptide" evidence="4">
    <location>
        <begin position="1"/>
        <end position="23"/>
    </location>
</feature>
<evidence type="ECO:0000256" key="4">
    <source>
        <dbReference type="SAM" id="SignalP"/>
    </source>
</evidence>
<dbReference type="Pfam" id="PF03452">
    <property type="entry name" value="Anp1"/>
    <property type="match status" value="1"/>
</dbReference>
<sequence>MEFKSFFLFSLILILIHCSKINCDDSMPSVLIVTLIRNKAHTLPYFFSYLENQDYAKNKISLWMKSDHNEDDSIKITKAWIDSVKDLYQKIDFQYESVPTRRNSERNSFHWTEERYVDVIKMKEEGLEFGRENAFDYVLFLDADIFLTNPSTITRLIQLKLPIVAPLMKTESLYANFWGGMRENHFYLRTDEYMTIKKYEKTGEFKVPLVNSIILIDMKNPKTKYLTHDIHKLISHDINGSSKYNGPLDDMIIFAKSAQYAEIDTYISNSENYGYMMAPVENVTSLKSDKKQLINVLVLIINENGNVFLIDTMKEHVPKMRKTKMGLSKIFVINLEHDRERLLKLTKQADIIGLEIERFDAIDGKSLTKDDFFNQRITLMPNVVPMQSSEIGRFISHYRIWEYTVFNRLNETLVLEDGIIFHHYFQQMTLAALSEARIVVQDFDLLYLGRNAFGDDGDNLEGSKLLRHPGTSMSLVGYVITWEGARKLINSMCLEKLVPLEDFIQIMCDMEVKGDMRKHFAERNLKVYGMDPPILSERDNCDRNCQKSEGNCDQDCAKSEENCDKSCAKSEENCDQACAKSEENCDQDCAKFDENCDRNCQKSEENCGQDCAKSEENCDRGCAKSEGNCDQDCAKSEENCDQGCAKSKENCDRNCKKFDKKSENRNSENETKKDEL</sequence>
<dbReference type="Pfam" id="PF01755">
    <property type="entry name" value="Glyco_transf_25"/>
    <property type="match status" value="1"/>
</dbReference>
<comment type="similarity">
    <text evidence="1">Belongs to the glycosyltransferase 25 family.</text>
</comment>
<gene>
    <name evidence="7" type="primary">CSON006145</name>
</gene>
<dbReference type="OMA" id="XIFMINL"/>
<name>A0A336M109_CULSO</name>
<reference evidence="7" key="2">
    <citation type="submission" date="2018-07" db="EMBL/GenBank/DDBJ databases">
        <authorList>
            <person name="Quirk P.G."/>
            <person name="Krulwich T.A."/>
        </authorList>
    </citation>
    <scope>NUCLEOTIDE SEQUENCE</scope>
</reference>
<dbReference type="InterPro" id="IPR002654">
    <property type="entry name" value="Glyco_trans_25"/>
</dbReference>
<feature type="domain" description="Glycosyl transferase family 25" evidence="5">
    <location>
        <begin position="329"/>
        <end position="492"/>
    </location>
</feature>
<evidence type="ECO:0000256" key="3">
    <source>
        <dbReference type="ARBA" id="ARBA00022679"/>
    </source>
</evidence>
<dbReference type="SUPFAM" id="SSF53448">
    <property type="entry name" value="Nucleotide-diphospho-sugar transferases"/>
    <property type="match status" value="1"/>
</dbReference>
<dbReference type="InterPro" id="IPR050757">
    <property type="entry name" value="Collagen_mod_GT25"/>
</dbReference>
<dbReference type="AlphaFoldDB" id="A0A336M109"/>